<proteinExistence type="predicted"/>
<accession>A0A9D4B856</accession>
<evidence type="ECO:0000256" key="1">
    <source>
        <dbReference type="ARBA" id="ARBA00023157"/>
    </source>
</evidence>
<reference evidence="4" key="1">
    <citation type="journal article" date="2019" name="bioRxiv">
        <title>The Genome of the Zebra Mussel, Dreissena polymorpha: A Resource for Invasive Species Research.</title>
        <authorList>
            <person name="McCartney M.A."/>
            <person name="Auch B."/>
            <person name="Kono T."/>
            <person name="Mallez S."/>
            <person name="Zhang Y."/>
            <person name="Obille A."/>
            <person name="Becker A."/>
            <person name="Abrahante J.E."/>
            <person name="Garbe J."/>
            <person name="Badalamenti J.P."/>
            <person name="Herman A."/>
            <person name="Mangelson H."/>
            <person name="Liachko I."/>
            <person name="Sullivan S."/>
            <person name="Sone E.D."/>
            <person name="Koren S."/>
            <person name="Silverstein K.A.T."/>
            <person name="Beckman K.B."/>
            <person name="Gohl D.M."/>
        </authorList>
    </citation>
    <scope>NUCLEOTIDE SEQUENCE</scope>
    <source>
        <strain evidence="4">Duluth1</strain>
        <tissue evidence="4">Whole animal</tissue>
    </source>
</reference>
<evidence type="ECO:0000256" key="2">
    <source>
        <dbReference type="PROSITE-ProRule" id="PRU00302"/>
    </source>
</evidence>
<dbReference type="InterPro" id="IPR035976">
    <property type="entry name" value="Sushi/SCR/CCP_sf"/>
</dbReference>
<reference evidence="4" key="2">
    <citation type="submission" date="2020-11" db="EMBL/GenBank/DDBJ databases">
        <authorList>
            <person name="McCartney M.A."/>
            <person name="Auch B."/>
            <person name="Kono T."/>
            <person name="Mallez S."/>
            <person name="Becker A."/>
            <person name="Gohl D.M."/>
            <person name="Silverstein K.A.T."/>
            <person name="Koren S."/>
            <person name="Bechman K.B."/>
            <person name="Herman A."/>
            <person name="Abrahante J.E."/>
            <person name="Garbe J."/>
        </authorList>
    </citation>
    <scope>NUCLEOTIDE SEQUENCE</scope>
    <source>
        <strain evidence="4">Duluth1</strain>
        <tissue evidence="4">Whole animal</tissue>
    </source>
</reference>
<dbReference type="InterPro" id="IPR000436">
    <property type="entry name" value="Sushi_SCR_CCP_dom"/>
</dbReference>
<keyword evidence="5" id="KW-1185">Reference proteome</keyword>
<dbReference type="CDD" id="cd00033">
    <property type="entry name" value="CCP"/>
    <property type="match status" value="1"/>
</dbReference>
<comment type="caution">
    <text evidence="2">Lacks conserved residue(s) required for the propagation of feature annotation.</text>
</comment>
<dbReference type="PROSITE" id="PS50923">
    <property type="entry name" value="SUSHI"/>
    <property type="match status" value="1"/>
</dbReference>
<gene>
    <name evidence="4" type="ORF">DPMN_194549</name>
</gene>
<dbReference type="Gene3D" id="2.10.70.10">
    <property type="entry name" value="Complement Module, domain 1"/>
    <property type="match status" value="1"/>
</dbReference>
<sequence length="60" mass="6312">MPCSAPPSISYGSPSYSGTDHGSAVTYYCNVGYQIFRGSQRLTCSDGTWLGSTPLCVGNI</sequence>
<keyword evidence="2" id="KW-0768">Sushi</keyword>
<comment type="caution">
    <text evidence="4">The sequence shown here is derived from an EMBL/GenBank/DDBJ whole genome shotgun (WGS) entry which is preliminary data.</text>
</comment>
<evidence type="ECO:0000313" key="4">
    <source>
        <dbReference type="EMBL" id="KAH3692797.1"/>
    </source>
</evidence>
<keyword evidence="1 2" id="KW-1015">Disulfide bond</keyword>
<evidence type="ECO:0000259" key="3">
    <source>
        <dbReference type="PROSITE" id="PS50923"/>
    </source>
</evidence>
<dbReference type="SUPFAM" id="SSF57535">
    <property type="entry name" value="Complement control module/SCR domain"/>
    <property type="match status" value="1"/>
</dbReference>
<dbReference type="AlphaFoldDB" id="A0A9D4B856"/>
<feature type="disulfide bond" evidence="2">
    <location>
        <begin position="29"/>
        <end position="56"/>
    </location>
</feature>
<name>A0A9D4B856_DREPO</name>
<organism evidence="4 5">
    <name type="scientific">Dreissena polymorpha</name>
    <name type="common">Zebra mussel</name>
    <name type="synonym">Mytilus polymorpha</name>
    <dbReference type="NCBI Taxonomy" id="45954"/>
    <lineage>
        <taxon>Eukaryota</taxon>
        <taxon>Metazoa</taxon>
        <taxon>Spiralia</taxon>
        <taxon>Lophotrochozoa</taxon>
        <taxon>Mollusca</taxon>
        <taxon>Bivalvia</taxon>
        <taxon>Autobranchia</taxon>
        <taxon>Heteroconchia</taxon>
        <taxon>Euheterodonta</taxon>
        <taxon>Imparidentia</taxon>
        <taxon>Neoheterodontei</taxon>
        <taxon>Myida</taxon>
        <taxon>Dreissenoidea</taxon>
        <taxon>Dreissenidae</taxon>
        <taxon>Dreissena</taxon>
    </lineage>
</organism>
<feature type="domain" description="Sushi" evidence="3">
    <location>
        <begin position="1"/>
        <end position="58"/>
    </location>
</feature>
<dbReference type="Pfam" id="PF00084">
    <property type="entry name" value="Sushi"/>
    <property type="match status" value="1"/>
</dbReference>
<protein>
    <recommendedName>
        <fullName evidence="3">Sushi domain-containing protein</fullName>
    </recommendedName>
</protein>
<dbReference type="Proteomes" id="UP000828390">
    <property type="component" value="Unassembled WGS sequence"/>
</dbReference>
<evidence type="ECO:0000313" key="5">
    <source>
        <dbReference type="Proteomes" id="UP000828390"/>
    </source>
</evidence>
<dbReference type="EMBL" id="JAIWYP010000019">
    <property type="protein sequence ID" value="KAH3692797.1"/>
    <property type="molecule type" value="Genomic_DNA"/>
</dbReference>
<dbReference type="SMART" id="SM00032">
    <property type="entry name" value="CCP"/>
    <property type="match status" value="1"/>
</dbReference>